<organism evidence="2 3">
    <name type="scientific">Pseudonocardia zijingensis</name>
    <dbReference type="NCBI Taxonomy" id="153376"/>
    <lineage>
        <taxon>Bacteria</taxon>
        <taxon>Bacillati</taxon>
        <taxon>Actinomycetota</taxon>
        <taxon>Actinomycetes</taxon>
        <taxon>Pseudonocardiales</taxon>
        <taxon>Pseudonocardiaceae</taxon>
        <taxon>Pseudonocardia</taxon>
    </lineage>
</organism>
<name>A0ABN1PSB7_9PSEU</name>
<feature type="chain" id="PRO_5046766447" evidence="1">
    <location>
        <begin position="38"/>
        <end position="433"/>
    </location>
</feature>
<reference evidence="2 3" key="1">
    <citation type="journal article" date="2019" name="Int. J. Syst. Evol. Microbiol.">
        <title>The Global Catalogue of Microorganisms (GCM) 10K type strain sequencing project: providing services to taxonomists for standard genome sequencing and annotation.</title>
        <authorList>
            <consortium name="The Broad Institute Genomics Platform"/>
            <consortium name="The Broad Institute Genome Sequencing Center for Infectious Disease"/>
            <person name="Wu L."/>
            <person name="Ma J."/>
        </authorList>
    </citation>
    <scope>NUCLEOTIDE SEQUENCE [LARGE SCALE GENOMIC DNA]</scope>
    <source>
        <strain evidence="2 3">JCM 11117</strain>
    </source>
</reference>
<dbReference type="EMBL" id="BAAAHP010000055">
    <property type="protein sequence ID" value="GAA0932001.1"/>
    <property type="molecule type" value="Genomic_DNA"/>
</dbReference>
<dbReference type="Proteomes" id="UP001499967">
    <property type="component" value="Unassembled WGS sequence"/>
</dbReference>
<dbReference type="Pfam" id="PF01547">
    <property type="entry name" value="SBP_bac_1"/>
    <property type="match status" value="1"/>
</dbReference>
<proteinExistence type="predicted"/>
<comment type="caution">
    <text evidence="2">The sequence shown here is derived from an EMBL/GenBank/DDBJ whole genome shotgun (WGS) entry which is preliminary data.</text>
</comment>
<evidence type="ECO:0000256" key="1">
    <source>
        <dbReference type="SAM" id="SignalP"/>
    </source>
</evidence>
<evidence type="ECO:0000313" key="2">
    <source>
        <dbReference type="EMBL" id="GAA0932001.1"/>
    </source>
</evidence>
<gene>
    <name evidence="2" type="ORF">GCM10009559_20690</name>
</gene>
<evidence type="ECO:0000313" key="3">
    <source>
        <dbReference type="Proteomes" id="UP001499967"/>
    </source>
</evidence>
<feature type="signal peptide" evidence="1">
    <location>
        <begin position="1"/>
        <end position="37"/>
    </location>
</feature>
<keyword evidence="1" id="KW-0732">Signal</keyword>
<dbReference type="PROSITE" id="PS51257">
    <property type="entry name" value="PROKAR_LIPOPROTEIN"/>
    <property type="match status" value="1"/>
</dbReference>
<dbReference type="SUPFAM" id="SSF53850">
    <property type="entry name" value="Periplasmic binding protein-like II"/>
    <property type="match status" value="1"/>
</dbReference>
<dbReference type="Gene3D" id="3.40.190.10">
    <property type="entry name" value="Periplasmic binding protein-like II"/>
    <property type="match status" value="2"/>
</dbReference>
<dbReference type="PANTHER" id="PTHR43649:SF12">
    <property type="entry name" value="DIACETYLCHITOBIOSE BINDING PROTEIN DASA"/>
    <property type="match status" value="1"/>
</dbReference>
<keyword evidence="3" id="KW-1185">Reference proteome</keyword>
<protein>
    <submittedName>
        <fullName evidence="2">Extracellular solute-binding protein</fullName>
    </submittedName>
</protein>
<accession>A0ABN1PSB7</accession>
<dbReference type="InterPro" id="IPR050490">
    <property type="entry name" value="Bact_solute-bd_prot1"/>
</dbReference>
<dbReference type="PANTHER" id="PTHR43649">
    <property type="entry name" value="ARABINOSE-BINDING PROTEIN-RELATED"/>
    <property type="match status" value="1"/>
</dbReference>
<dbReference type="InterPro" id="IPR006059">
    <property type="entry name" value="SBP"/>
</dbReference>
<dbReference type="RefSeq" id="WP_343941072.1">
    <property type="nucleotide sequence ID" value="NZ_BAAAHP010000055.1"/>
</dbReference>
<sequence>MSRSSVARPLTPRPLASRVTAALVAAVALTSCGFVNTDDERSAGAVTAYVNTEQNTGLAPLVEAYRQATGAGVDVSSANTDELNQQIRVQLTSGTAADVIRVSPGYSSPVAAGVLGAEGQIADLSDAEWAGQLSPDTRALAGVGGRVMALPVARNAIVMAYNRDVFANAGLTPPTTWSQLLTACRTLRDAGVTPIAAPFQGGIYLQYWVYALAATLVYAPQPDIDAQMAAGATSFSTDARWNEVFARFAELNESGCFSDGMLGLPPDQGQQSVATGGSAMLLTVSGGLPALHGYHEAGAQAFDVFALPATDDTTQTHVPVAPDFLAVNAAAKDPAAARAFLDFLARPENVAAYANAMGVLPGLAVDVEIDSTVLTPVLPYVEEGRTTAYANYLWPNGDVQQTLLQSGQEWLHGAIDTATLLGRMDADYAKGTP</sequence>